<organism evidence="1 2">
    <name type="scientific">Panagrolaimus sp. PS1159</name>
    <dbReference type="NCBI Taxonomy" id="55785"/>
    <lineage>
        <taxon>Eukaryota</taxon>
        <taxon>Metazoa</taxon>
        <taxon>Ecdysozoa</taxon>
        <taxon>Nematoda</taxon>
        <taxon>Chromadorea</taxon>
        <taxon>Rhabditida</taxon>
        <taxon>Tylenchina</taxon>
        <taxon>Panagrolaimomorpha</taxon>
        <taxon>Panagrolaimoidea</taxon>
        <taxon>Panagrolaimidae</taxon>
        <taxon>Panagrolaimus</taxon>
    </lineage>
</organism>
<evidence type="ECO:0000313" key="1">
    <source>
        <dbReference type="Proteomes" id="UP000887580"/>
    </source>
</evidence>
<protein>
    <submittedName>
        <fullName evidence="2">Nuclear pore membrane glycoprotein 210</fullName>
    </submittedName>
</protein>
<dbReference type="Proteomes" id="UP000887580">
    <property type="component" value="Unplaced"/>
</dbReference>
<accession>A0AC35FP66</accession>
<name>A0AC35FP66_9BILA</name>
<proteinExistence type="predicted"/>
<reference evidence="2" key="1">
    <citation type="submission" date="2022-11" db="UniProtKB">
        <authorList>
            <consortium name="WormBaseParasite"/>
        </authorList>
    </citation>
    <scope>IDENTIFICATION</scope>
</reference>
<sequence length="1872" mass="206373">MGTLRCVLHALITLSLITISSCYRLNVPRVLLPYHPKIPVHFMLEVKGGCFTWRSTRPDVVSVEPIQPDTTGCSDRAIITSKSKYEEEQNAVIFAENFGAAVSLSCGVTVDVIERIAITTTTKILFVDAAPAQMIVEAYNKEGDKFSTLGAIPFDWYFNYDDTPRAIRIIPFAQSKYDAPKEIQKLEKEKQKGYVVLVEGALTGSASLSAKFSEPLFSKVQANSIDLMVVANVMLVPSHDLYLPVHSIVHYRAQVIKQKSIEDIPLPSSQYSLSLSDPSVCDLDAYTSKVVAKTLGRTEVTLIDSHMKGKHGVKPQSSHIYVVDPDVISFSIDHGNNWYLQKGIDYKINVRLSDSFGNQMHIPDNALFYTKLSEEHFDIVESSRNGTYFYVIAKKSGITSIRSSLVSIQDESGVEHLFGTVIEAGQELQITDKLEARPYIVVFPYQPNKPYTYQLRATGGTGSYLWQSNNPKVGVVDENRGTLKTGDAVGETIIRVEDVYNSQHFALVHVYVLEPADLHFGESHVEAELEKELTLNVLLHGLDPKTQKFMPFTDCRHIPFSLAVDDVTIFKHLKDSPSVIPADGRGCATVTLKALSIGDTKAKIQFDRFTDTLDISAFPPLVLSTNYQLLLATNSEIQLDLQGGPRPWMHDSGKYFTNVDPENKKYVKVLGDIMSYKIQCSKQVGDTDIVVSVGNHKSKTNPIPVVSKATVTVCCAIPERISLNTRHPAAKPGLPACPSFVHSVFYGYPSVLLLTAYGRCINENDGEERIFDSLTSVKAKYDVDNEKLLTVKPGHHDEPHKLIATANPTGKSGTAKISATATIGDRKLFTSLTLNLVGIATAEPSSIVLWNSPDVLGKVHVRGGSGHFWLESNEVSQYVNAQIQHIQDDDSEVQLSPVSQGSTKLSVYDLCIEGARLDINIKVTDVNKVKIIGSDLVEMNAIVPLKIEVLDIDDQKFSEDDVKMMDLDIVSQRDFARLTIVSLLAYHARGISVGTTNVIATVKSSTGIVVRSTPHILQVFSPLRLLPEVVTLIPEAVFQFEIVGGPVPAPELTFNMSKSGMVEINSIGLIKSAKTLGETTVTAVVTNGKSNDIISQDTAVVRVVSLSGIHLILSSTIVEEGDIISAHIEGLDQDETPFSFGGAQYPFTVVWKISATEDVVEQQNHNRFGARFIAHKNGKVNIQVVVTVHPQSSKHFSSHKKEFTDSAQVVVQEALRLSSPRKSSDSILMTPSTILDLTANRPNQQVTFRTPQTNLVSIIGDNQNILLSGTGEGSVPLRIHHQTSAFNETTFVNVDVMHVKSLHLSMEMPVVSSLASATIPTLPQGCKIRIRVQFRDSRGRLFNAANNDLKYRPHRFDLTDIVALENNRTFDIVLKEAGETVFRVWDTVNPRLSAYIRLPVGDVITPSERKLYVGDLVCFSSPVKFGQAAAKLIGLTWGTSGQSDKFINFIHRNTGNAVMVSPGDASVYVKLSPEGQNATTFSSIKIRQPSSLRFINSPKYVSNIKRRAFAFPVQFGTTLNDTSQNIYGCDVTDLTVFSGVRPPFDCVSSIGGSVAPISAVNLFTTRAVFDPTIGSYACVLTDQIFELKSHQINDFENSQLTVSAQWNDDSNVKSSITIPFYPRYVVHDDEILLNNLESEHALLKLSAVKALQNHMRIETCHPNILNVEKVSSKDKVGNLHYRVSLNVHSAALWTDKADSCVITIKNLLTEQTESVPVKIKLYGDAAKLAINAFRYQGLFGWFRSIIDTIWPFLTSLILLLISVFLLYLGYQRGIQTTGEADASMYRKGHSPNGSLNYSGLKPLYTSTPDENKSVTTGVAAKFKSNSGIYRNISGKLFEDDLFDTSRHSAGSGNDSYLNGSNRSSLQNRYYNQ</sequence>
<evidence type="ECO:0000313" key="2">
    <source>
        <dbReference type="WBParaSite" id="PS1159_v2.g19457.t1"/>
    </source>
</evidence>
<dbReference type="WBParaSite" id="PS1159_v2.g19457.t1">
    <property type="protein sequence ID" value="PS1159_v2.g19457.t1"/>
    <property type="gene ID" value="PS1159_v2.g19457"/>
</dbReference>